<dbReference type="InterPro" id="IPR036390">
    <property type="entry name" value="WH_DNA-bd_sf"/>
</dbReference>
<dbReference type="PANTHER" id="PTHR10015:SF361">
    <property type="entry name" value="TRANSCRIPTION FACTOR SKN7"/>
    <property type="match status" value="1"/>
</dbReference>
<proteinExistence type="predicted"/>
<dbReference type="InterPro" id="IPR011006">
    <property type="entry name" value="CheY-like_superfamily"/>
</dbReference>
<keyword evidence="9" id="KW-1185">Reference proteome</keyword>
<dbReference type="SUPFAM" id="SSF52172">
    <property type="entry name" value="CheY-like"/>
    <property type="match status" value="1"/>
</dbReference>
<accession>A0A1X2ITQ3</accession>
<dbReference type="InterPro" id="IPR000232">
    <property type="entry name" value="HSF_DNA-bd"/>
</dbReference>
<reference evidence="8 9" key="1">
    <citation type="submission" date="2016-07" db="EMBL/GenBank/DDBJ databases">
        <title>Pervasive Adenine N6-methylation of Active Genes in Fungi.</title>
        <authorList>
            <consortium name="DOE Joint Genome Institute"/>
            <person name="Mondo S.J."/>
            <person name="Dannebaum R.O."/>
            <person name="Kuo R.C."/>
            <person name="Labutti K."/>
            <person name="Haridas S."/>
            <person name="Kuo A."/>
            <person name="Salamov A."/>
            <person name="Ahrendt S.R."/>
            <person name="Lipzen A."/>
            <person name="Sullivan W."/>
            <person name="Andreopoulos W.B."/>
            <person name="Clum A."/>
            <person name="Lindquist E."/>
            <person name="Daum C."/>
            <person name="Ramamoorthy G.K."/>
            <person name="Gryganskyi A."/>
            <person name="Culley D."/>
            <person name="Magnuson J.K."/>
            <person name="James T.Y."/>
            <person name="O'Malley M.A."/>
            <person name="Stajich J.E."/>
            <person name="Spatafora J.W."/>
            <person name="Visel A."/>
            <person name="Grigoriev I.V."/>
        </authorList>
    </citation>
    <scope>NUCLEOTIDE SEQUENCE [LARGE SCALE GENOMIC DNA]</scope>
    <source>
        <strain evidence="8 9">NRRL 1336</strain>
    </source>
</reference>
<keyword evidence="3 8" id="KW-0238">DNA-binding</keyword>
<feature type="coiled-coil region" evidence="6">
    <location>
        <begin position="187"/>
        <end position="221"/>
    </location>
</feature>
<dbReference type="Pfam" id="PF00447">
    <property type="entry name" value="HSF_DNA-bind"/>
    <property type="match status" value="1"/>
</dbReference>
<comment type="subcellular location">
    <subcellularLocation>
        <location evidence="1">Nucleus</location>
    </subcellularLocation>
</comment>
<evidence type="ECO:0000256" key="3">
    <source>
        <dbReference type="ARBA" id="ARBA00023125"/>
    </source>
</evidence>
<evidence type="ECO:0000256" key="6">
    <source>
        <dbReference type="SAM" id="Coils"/>
    </source>
</evidence>
<dbReference type="GO" id="GO:0043565">
    <property type="term" value="F:sequence-specific DNA binding"/>
    <property type="evidence" value="ECO:0007669"/>
    <property type="project" value="InterPro"/>
</dbReference>
<evidence type="ECO:0000313" key="9">
    <source>
        <dbReference type="Proteomes" id="UP000193560"/>
    </source>
</evidence>
<dbReference type="SUPFAM" id="SSF46785">
    <property type="entry name" value="Winged helix' DNA-binding domain"/>
    <property type="match status" value="1"/>
</dbReference>
<dbReference type="SMART" id="SM00415">
    <property type="entry name" value="HSF"/>
    <property type="match status" value="1"/>
</dbReference>
<gene>
    <name evidence="8" type="ORF">BCR42DRAFT_447506</name>
</gene>
<dbReference type="GO" id="GO:0005634">
    <property type="term" value="C:nucleus"/>
    <property type="evidence" value="ECO:0007669"/>
    <property type="project" value="UniProtKB-SubCell"/>
</dbReference>
<keyword evidence="5" id="KW-0539">Nucleus</keyword>
<dbReference type="Gene3D" id="1.10.10.10">
    <property type="entry name" value="Winged helix-like DNA-binding domain superfamily/Winged helix DNA-binding domain"/>
    <property type="match status" value="1"/>
</dbReference>
<evidence type="ECO:0000256" key="5">
    <source>
        <dbReference type="ARBA" id="ARBA00023242"/>
    </source>
</evidence>
<evidence type="ECO:0000256" key="4">
    <source>
        <dbReference type="ARBA" id="ARBA00023163"/>
    </source>
</evidence>
<sequence>MKNEHSSSTNQPQYVTINRCNSKNNHRELTNIPEFVKKLFSMLEDNAYPTILSWGLDGKTFVVIEPTEFSKLILPKHFKHGNFASFVRQLNKYDFHKIRHQNDDRPFGHHAWEFCHSHFQYNRKELLRGIKRKTASHTNRKVASSMPASRIYIKSSLPKTLSSSISVPSSSVSLLSSSLSLSKSTTIEKSFEEMRTLTQQINEIQQSHSALTKKLRSLAENHQLMVETIATFNNTMTVQDDYIQDIFQTKNNELHTNASDMFQAYQIARRQQQDKLELIIKYVEERKNQFSSFLLPDQGTLLEPPPPPILVPPTIIPSSDYSPPRWAMAPRVLLAVNSINNGKVIKDQIFQWLQSFGCDVESMFIDPSIDPFHASDQFDLLFVDESIVSEYPSVLSAMRKKNPWVPLVCLCEVTSDQRFIEWMRQGITDVLSRPFEQQSIHKMVCKYCSHLKRP</sequence>
<keyword evidence="4" id="KW-0804">Transcription</keyword>
<protein>
    <submittedName>
        <fullName evidence="8">HSF-type DNA-binding-domain-containing protein</fullName>
    </submittedName>
</protein>
<dbReference type="Proteomes" id="UP000193560">
    <property type="component" value="Unassembled WGS sequence"/>
</dbReference>
<evidence type="ECO:0000256" key="1">
    <source>
        <dbReference type="ARBA" id="ARBA00004123"/>
    </source>
</evidence>
<dbReference type="InterPro" id="IPR036388">
    <property type="entry name" value="WH-like_DNA-bd_sf"/>
</dbReference>
<dbReference type="EMBL" id="MCGE01000004">
    <property type="protein sequence ID" value="ORZ22176.1"/>
    <property type="molecule type" value="Genomic_DNA"/>
</dbReference>
<comment type="caution">
    <text evidence="8">The sequence shown here is derived from an EMBL/GenBank/DDBJ whole genome shotgun (WGS) entry which is preliminary data.</text>
</comment>
<evidence type="ECO:0000256" key="2">
    <source>
        <dbReference type="ARBA" id="ARBA00023015"/>
    </source>
</evidence>
<evidence type="ECO:0000259" key="7">
    <source>
        <dbReference type="PROSITE" id="PS00434"/>
    </source>
</evidence>
<dbReference type="OrthoDB" id="60033at2759"/>
<dbReference type="STRING" id="90262.A0A1X2ITQ3"/>
<organism evidence="8 9">
    <name type="scientific">Absidia repens</name>
    <dbReference type="NCBI Taxonomy" id="90262"/>
    <lineage>
        <taxon>Eukaryota</taxon>
        <taxon>Fungi</taxon>
        <taxon>Fungi incertae sedis</taxon>
        <taxon>Mucoromycota</taxon>
        <taxon>Mucoromycotina</taxon>
        <taxon>Mucoromycetes</taxon>
        <taxon>Mucorales</taxon>
        <taxon>Cunninghamellaceae</taxon>
        <taxon>Absidia</taxon>
    </lineage>
</organism>
<keyword evidence="2" id="KW-0805">Transcription regulation</keyword>
<dbReference type="GO" id="GO:0003700">
    <property type="term" value="F:DNA-binding transcription factor activity"/>
    <property type="evidence" value="ECO:0007669"/>
    <property type="project" value="InterPro"/>
</dbReference>
<dbReference type="PROSITE" id="PS00434">
    <property type="entry name" value="HSF_DOMAIN"/>
    <property type="match status" value="1"/>
</dbReference>
<evidence type="ECO:0000313" key="8">
    <source>
        <dbReference type="EMBL" id="ORZ22176.1"/>
    </source>
</evidence>
<dbReference type="PRINTS" id="PR00056">
    <property type="entry name" value="HSFDOMAIN"/>
</dbReference>
<dbReference type="Gene3D" id="3.40.50.2300">
    <property type="match status" value="1"/>
</dbReference>
<dbReference type="PANTHER" id="PTHR10015">
    <property type="entry name" value="HEAT SHOCK TRANSCRIPTION FACTOR"/>
    <property type="match status" value="1"/>
</dbReference>
<dbReference type="AlphaFoldDB" id="A0A1X2ITQ3"/>
<feature type="domain" description="HSF-type DNA-binding" evidence="7">
    <location>
        <begin position="74"/>
        <end position="98"/>
    </location>
</feature>
<keyword evidence="6" id="KW-0175">Coiled coil</keyword>
<dbReference type="FunFam" id="1.10.10.10:FF:000027">
    <property type="entry name" value="Heat shock transcription factor 1"/>
    <property type="match status" value="1"/>
</dbReference>
<name>A0A1X2ITQ3_9FUNG</name>